<sequence>MAQLIVRNLEDDVKARLTRRARQHGRSTEEEVREILRAAALADLPGSSRDTQGLGTRIAARFANLGLEEEIPEWQGEPAQPAELG</sequence>
<gene>
    <name evidence="2" type="ORF">CKO40_10485</name>
</gene>
<evidence type="ECO:0000313" key="3">
    <source>
        <dbReference type="Proteomes" id="UP001296776"/>
    </source>
</evidence>
<dbReference type="GO" id="GO:0006355">
    <property type="term" value="P:regulation of DNA-templated transcription"/>
    <property type="evidence" value="ECO:0007669"/>
    <property type="project" value="InterPro"/>
</dbReference>
<evidence type="ECO:0000259" key="1">
    <source>
        <dbReference type="Pfam" id="PF22513"/>
    </source>
</evidence>
<reference evidence="2" key="2">
    <citation type="journal article" date="2020" name="Microorganisms">
        <title>Osmotic Adaptation and Compatible Solute Biosynthesis of Phototrophic Bacteria as Revealed from Genome Analyses.</title>
        <authorList>
            <person name="Imhoff J.F."/>
            <person name="Rahn T."/>
            <person name="Kunzel S."/>
            <person name="Keller A."/>
            <person name="Neulinger S.C."/>
        </authorList>
    </citation>
    <scope>NUCLEOTIDE SEQUENCE</scope>
    <source>
        <strain evidence="2">DSM 11080</strain>
    </source>
</reference>
<reference evidence="2" key="1">
    <citation type="submission" date="2017-08" db="EMBL/GenBank/DDBJ databases">
        <authorList>
            <person name="Imhoff J.F."/>
            <person name="Rahn T."/>
            <person name="Kuenzel S."/>
            <person name="Neulinger S.C."/>
        </authorList>
    </citation>
    <scope>NUCLEOTIDE SEQUENCE</scope>
    <source>
        <strain evidence="2">DSM 11080</strain>
    </source>
</reference>
<proteinExistence type="predicted"/>
<dbReference type="AlphaFoldDB" id="A0AAJ0U4G8"/>
<dbReference type="Gene3D" id="1.10.1220.10">
    <property type="entry name" value="Met repressor-like"/>
    <property type="match status" value="1"/>
</dbReference>
<dbReference type="Pfam" id="PF22513">
    <property type="entry name" value="FitA-like_RHH"/>
    <property type="match status" value="1"/>
</dbReference>
<dbReference type="Proteomes" id="UP001296776">
    <property type="component" value="Unassembled WGS sequence"/>
</dbReference>
<dbReference type="RefSeq" id="WP_200346177.1">
    <property type="nucleotide sequence ID" value="NZ_NRSJ01000016.1"/>
</dbReference>
<protein>
    <submittedName>
        <fullName evidence="2">Toxin-antitoxin system</fullName>
    </submittedName>
</protein>
<dbReference type="EMBL" id="NRSJ01000016">
    <property type="protein sequence ID" value="MBK1704953.1"/>
    <property type="molecule type" value="Genomic_DNA"/>
</dbReference>
<keyword evidence="3" id="KW-1185">Reference proteome</keyword>
<comment type="caution">
    <text evidence="2">The sequence shown here is derived from an EMBL/GenBank/DDBJ whole genome shotgun (WGS) entry which is preliminary data.</text>
</comment>
<dbReference type="InterPro" id="IPR013321">
    <property type="entry name" value="Arc_rbn_hlx_hlx"/>
</dbReference>
<dbReference type="InterPro" id="IPR053853">
    <property type="entry name" value="FitA-like_RHH"/>
</dbReference>
<organism evidence="2 3">
    <name type="scientific">Halochromatium glycolicum</name>
    <dbReference type="NCBI Taxonomy" id="85075"/>
    <lineage>
        <taxon>Bacteria</taxon>
        <taxon>Pseudomonadati</taxon>
        <taxon>Pseudomonadota</taxon>
        <taxon>Gammaproteobacteria</taxon>
        <taxon>Chromatiales</taxon>
        <taxon>Chromatiaceae</taxon>
        <taxon>Halochromatium</taxon>
    </lineage>
</organism>
<feature type="domain" description="Antitoxin FitA-like ribbon-helix-helix" evidence="1">
    <location>
        <begin position="2"/>
        <end position="40"/>
    </location>
</feature>
<dbReference type="SUPFAM" id="SSF47598">
    <property type="entry name" value="Ribbon-helix-helix"/>
    <property type="match status" value="1"/>
</dbReference>
<evidence type="ECO:0000313" key="2">
    <source>
        <dbReference type="EMBL" id="MBK1704953.1"/>
    </source>
</evidence>
<dbReference type="InterPro" id="IPR010985">
    <property type="entry name" value="Ribbon_hlx_hlx"/>
</dbReference>
<name>A0AAJ0U4G8_9GAMM</name>
<accession>A0AAJ0U4G8</accession>